<dbReference type="AlphaFoldDB" id="A0AAN7VGM8"/>
<proteinExistence type="predicted"/>
<comment type="caution">
    <text evidence="1">The sequence shown here is derived from an EMBL/GenBank/DDBJ whole genome shotgun (WGS) entry which is preliminary data.</text>
</comment>
<keyword evidence="2" id="KW-1185">Reference proteome</keyword>
<reference evidence="1 2" key="1">
    <citation type="journal article" date="2024" name="Insects">
        <title>An Improved Chromosome-Level Genome Assembly of the Firefly Pyrocoelia pectoralis.</title>
        <authorList>
            <person name="Fu X."/>
            <person name="Meyer-Rochow V.B."/>
            <person name="Ballantyne L."/>
            <person name="Zhu X."/>
        </authorList>
    </citation>
    <scope>NUCLEOTIDE SEQUENCE [LARGE SCALE GENOMIC DNA]</scope>
    <source>
        <strain evidence="1">XCY_ONT2</strain>
    </source>
</reference>
<accession>A0AAN7VGM8</accession>
<sequence length="194" mass="22797">MKKSKNSKSIKRQPSGSFTKYGVILPTFEEALTHKQELDKLKKAIDEFDVSDDSIERFVLETEEPIKAIRILDCKHLSDEELRQKLEQNYEYLYNIVHGISKSERHKKFTTAQYKTGTRTDDLTYNTSMITFTFEQKQLLLHYLSKNFGDNNQYFFKVLLPELCTKIFMDTHNMTYSEAVSYLDSRPPQPIESI</sequence>
<dbReference type="EMBL" id="JAVRBK010000004">
    <property type="protein sequence ID" value="KAK5644958.1"/>
    <property type="molecule type" value="Genomic_DNA"/>
</dbReference>
<organism evidence="1 2">
    <name type="scientific">Pyrocoelia pectoralis</name>
    <dbReference type="NCBI Taxonomy" id="417401"/>
    <lineage>
        <taxon>Eukaryota</taxon>
        <taxon>Metazoa</taxon>
        <taxon>Ecdysozoa</taxon>
        <taxon>Arthropoda</taxon>
        <taxon>Hexapoda</taxon>
        <taxon>Insecta</taxon>
        <taxon>Pterygota</taxon>
        <taxon>Neoptera</taxon>
        <taxon>Endopterygota</taxon>
        <taxon>Coleoptera</taxon>
        <taxon>Polyphaga</taxon>
        <taxon>Elateriformia</taxon>
        <taxon>Elateroidea</taxon>
        <taxon>Lampyridae</taxon>
        <taxon>Lampyrinae</taxon>
        <taxon>Pyrocoelia</taxon>
    </lineage>
</organism>
<evidence type="ECO:0000313" key="2">
    <source>
        <dbReference type="Proteomes" id="UP001329430"/>
    </source>
</evidence>
<dbReference type="Proteomes" id="UP001329430">
    <property type="component" value="Chromosome 4"/>
</dbReference>
<name>A0AAN7VGM8_9COLE</name>
<gene>
    <name evidence="1" type="ORF">RI129_006258</name>
</gene>
<protein>
    <submittedName>
        <fullName evidence="1">Uncharacterized protein</fullName>
    </submittedName>
</protein>
<evidence type="ECO:0000313" key="1">
    <source>
        <dbReference type="EMBL" id="KAK5644958.1"/>
    </source>
</evidence>